<organism evidence="2 3">
    <name type="scientific">Aquimonas voraii</name>
    <dbReference type="NCBI Taxonomy" id="265719"/>
    <lineage>
        <taxon>Bacteria</taxon>
        <taxon>Pseudomonadati</taxon>
        <taxon>Pseudomonadota</taxon>
        <taxon>Gammaproteobacteria</taxon>
        <taxon>Lysobacterales</taxon>
        <taxon>Lysobacteraceae</taxon>
        <taxon>Aquimonas</taxon>
    </lineage>
</organism>
<evidence type="ECO:0000313" key="2">
    <source>
        <dbReference type="EMBL" id="SDD76067.1"/>
    </source>
</evidence>
<protein>
    <recommendedName>
        <fullName evidence="4">DUF4394 domain-containing protein</fullName>
    </recommendedName>
</protein>
<proteinExistence type="predicted"/>
<sequence length="322" mass="32883">MTLRSILSAGFALVLASLVPSAQAEIYALGFAEDSGDTLLREVDTGAESPARVANCCSIGVGTPTFDLLANRAYFVAQNGGGQQLVRFDYASGGSERLALDPGFSLTHLEYHAGSNLLYALGRELASGNVVMATVNPSTAQISVRASLPAPCCTLKAGVSTLVDSGNLRLLAVVRNGQQEAILPFDFTTNSLAAEIALPAGMQLGDLARHPASGTVWGLAHDPATGLGQLIAVGPAPTFTITPVGSGVAGCCFIQAGAAAIDQTANALVILGQDAAGDAPRVLRFSLADGSRSAGASQAGHALFQEFGLDFDALFSDGFETP</sequence>
<gene>
    <name evidence="2" type="ORF">SAMN04488509_106172</name>
</gene>
<name>A0A1G6XFF6_9GAMM</name>
<dbReference type="STRING" id="265719.SAMN04488509_106172"/>
<dbReference type="InterPro" id="IPR011044">
    <property type="entry name" value="Quino_amine_DH_bsu"/>
</dbReference>
<dbReference type="Proteomes" id="UP000199603">
    <property type="component" value="Unassembled WGS sequence"/>
</dbReference>
<feature type="signal peptide" evidence="1">
    <location>
        <begin position="1"/>
        <end position="24"/>
    </location>
</feature>
<keyword evidence="1" id="KW-0732">Signal</keyword>
<evidence type="ECO:0000313" key="3">
    <source>
        <dbReference type="Proteomes" id="UP000199603"/>
    </source>
</evidence>
<reference evidence="2 3" key="1">
    <citation type="submission" date="2016-10" db="EMBL/GenBank/DDBJ databases">
        <authorList>
            <person name="de Groot N.N."/>
        </authorList>
    </citation>
    <scope>NUCLEOTIDE SEQUENCE [LARGE SCALE GENOMIC DNA]</scope>
    <source>
        <strain evidence="2 3">DSM 16957</strain>
    </source>
</reference>
<evidence type="ECO:0000256" key="1">
    <source>
        <dbReference type="SAM" id="SignalP"/>
    </source>
</evidence>
<keyword evidence="3" id="KW-1185">Reference proteome</keyword>
<dbReference type="AlphaFoldDB" id="A0A1G6XFF6"/>
<evidence type="ECO:0008006" key="4">
    <source>
        <dbReference type="Google" id="ProtNLM"/>
    </source>
</evidence>
<dbReference type="SUPFAM" id="SSF50969">
    <property type="entry name" value="YVTN repeat-like/Quinoprotein amine dehydrogenase"/>
    <property type="match status" value="1"/>
</dbReference>
<accession>A0A1G6XFF6</accession>
<dbReference type="RefSeq" id="WP_091242918.1">
    <property type="nucleotide sequence ID" value="NZ_FNAG01000006.1"/>
</dbReference>
<dbReference type="EMBL" id="FNAG01000006">
    <property type="protein sequence ID" value="SDD76067.1"/>
    <property type="molecule type" value="Genomic_DNA"/>
</dbReference>
<feature type="chain" id="PRO_5011449261" description="DUF4394 domain-containing protein" evidence="1">
    <location>
        <begin position="25"/>
        <end position="322"/>
    </location>
</feature>